<evidence type="ECO:0000313" key="3">
    <source>
        <dbReference type="Proteomes" id="UP000076722"/>
    </source>
</evidence>
<dbReference type="InterPro" id="IPR029058">
    <property type="entry name" value="AB_hydrolase_fold"/>
</dbReference>
<accession>A0A164RWQ5</accession>
<proteinExistence type="predicted"/>
<feature type="domain" description="AB hydrolase-1" evidence="1">
    <location>
        <begin position="49"/>
        <end position="331"/>
    </location>
</feature>
<evidence type="ECO:0000259" key="1">
    <source>
        <dbReference type="Pfam" id="PF12697"/>
    </source>
</evidence>
<name>A0A164RWQ5_9AGAM</name>
<dbReference type="Gene3D" id="3.40.50.1820">
    <property type="entry name" value="alpha/beta hydrolase"/>
    <property type="match status" value="1"/>
</dbReference>
<protein>
    <recommendedName>
        <fullName evidence="1">AB hydrolase-1 domain-containing protein</fullName>
    </recommendedName>
</protein>
<dbReference type="OrthoDB" id="94039at2759"/>
<dbReference type="AlphaFoldDB" id="A0A164RWQ5"/>
<organism evidence="2 3">
    <name type="scientific">Sistotremastrum niveocremeum HHB9708</name>
    <dbReference type="NCBI Taxonomy" id="1314777"/>
    <lineage>
        <taxon>Eukaryota</taxon>
        <taxon>Fungi</taxon>
        <taxon>Dikarya</taxon>
        <taxon>Basidiomycota</taxon>
        <taxon>Agaricomycotina</taxon>
        <taxon>Agaricomycetes</taxon>
        <taxon>Sistotremastrales</taxon>
        <taxon>Sistotremastraceae</taxon>
        <taxon>Sertulicium</taxon>
        <taxon>Sertulicium niveocremeum</taxon>
    </lineage>
</organism>
<gene>
    <name evidence="2" type="ORF">SISNIDRAFT_551316</name>
</gene>
<dbReference type="InterPro" id="IPR000073">
    <property type="entry name" value="AB_hydrolase_1"/>
</dbReference>
<dbReference type="EMBL" id="KV419418">
    <property type="protein sequence ID" value="KZS90957.1"/>
    <property type="molecule type" value="Genomic_DNA"/>
</dbReference>
<dbReference type="SUPFAM" id="SSF53474">
    <property type="entry name" value="alpha/beta-Hydrolases"/>
    <property type="match status" value="1"/>
</dbReference>
<keyword evidence="3" id="KW-1185">Reference proteome</keyword>
<dbReference type="Proteomes" id="UP000076722">
    <property type="component" value="Unassembled WGS sequence"/>
</dbReference>
<sequence>MPENSLCRETFVVDDRPAYPYRVLGNRYTPSTTASSTQRSKAHEQRVSLIFLHAVGMFKECFEPVIENLFKDHSTLQTPSGKSVVVDEAWSLECPCHGQSAVMNASDIAKNHNGAWSYKEYAASTHTFLRGRPGGHDLLQRKLVLVGHSLGACIIPYLLQMEPKFDVHCIISAEPLRGPVSKRMDKGSKVFSDMALCRQDVWLSRSQARTYFESHPFTKSWHPTVRKLFLEFALADHPASKLAEPYPFKGVMLACSRENEAAIYRSLAQDNEGYYLMTALYAGGVPLHYMYDKNPPALTGFVQPGLLLCNGLRPATAHAVNGGHMFFQADPVEASDLLAKVIAYEKMAGISTAVARL</sequence>
<evidence type="ECO:0000313" key="2">
    <source>
        <dbReference type="EMBL" id="KZS90957.1"/>
    </source>
</evidence>
<reference evidence="2 3" key="1">
    <citation type="journal article" date="2016" name="Mol. Biol. Evol.">
        <title>Comparative Genomics of Early-Diverging Mushroom-Forming Fungi Provides Insights into the Origins of Lignocellulose Decay Capabilities.</title>
        <authorList>
            <person name="Nagy L.G."/>
            <person name="Riley R."/>
            <person name="Tritt A."/>
            <person name="Adam C."/>
            <person name="Daum C."/>
            <person name="Floudas D."/>
            <person name="Sun H."/>
            <person name="Yadav J.S."/>
            <person name="Pangilinan J."/>
            <person name="Larsson K.H."/>
            <person name="Matsuura K."/>
            <person name="Barry K."/>
            <person name="Labutti K."/>
            <person name="Kuo R."/>
            <person name="Ohm R.A."/>
            <person name="Bhattacharya S.S."/>
            <person name="Shirouzu T."/>
            <person name="Yoshinaga Y."/>
            <person name="Martin F.M."/>
            <person name="Grigoriev I.V."/>
            <person name="Hibbett D.S."/>
        </authorList>
    </citation>
    <scope>NUCLEOTIDE SEQUENCE [LARGE SCALE GENOMIC DNA]</scope>
    <source>
        <strain evidence="2 3">HHB9708</strain>
    </source>
</reference>
<dbReference type="Pfam" id="PF12697">
    <property type="entry name" value="Abhydrolase_6"/>
    <property type="match status" value="1"/>
</dbReference>
<dbReference type="STRING" id="1314777.A0A164RWQ5"/>